<feature type="domain" description="Dockerin" evidence="1">
    <location>
        <begin position="150"/>
        <end position="207"/>
    </location>
</feature>
<dbReference type="Gene3D" id="1.10.1330.10">
    <property type="entry name" value="Dockerin domain"/>
    <property type="match status" value="1"/>
</dbReference>
<evidence type="ECO:0000313" key="2">
    <source>
        <dbReference type="EMBL" id="MEJ8566606.1"/>
    </source>
</evidence>
<dbReference type="InterPro" id="IPR002105">
    <property type="entry name" value="Dockerin_1_rpt"/>
</dbReference>
<sequence length="207" mass="21200">MSLDNTGHVQDNSPSHSAMIARFYVLPQLTGSGDADIFVAYSNEAPSGVLFDISFDGTNFNFDAGGAGGASASAAAVTGWNLIEVKFNSGGNFEYWVNVDATTDPATGSFSSGSGTIEAVRMGLPNGLGGFSGGKVSYDSYESHASTPVGSLLIGDANADETVNVLDYSSVQQDILGNLQSGQPDCNLDGSVNVLDYGCVQSVILGG</sequence>
<dbReference type="SUPFAM" id="SSF63446">
    <property type="entry name" value="Type I dockerin domain"/>
    <property type="match status" value="1"/>
</dbReference>
<evidence type="ECO:0000313" key="3">
    <source>
        <dbReference type="Proteomes" id="UP001359886"/>
    </source>
</evidence>
<dbReference type="GO" id="GO:0004553">
    <property type="term" value="F:hydrolase activity, hydrolyzing O-glycosyl compounds"/>
    <property type="evidence" value="ECO:0007669"/>
    <property type="project" value="InterPro"/>
</dbReference>
<dbReference type="InterPro" id="IPR016134">
    <property type="entry name" value="Dockerin_dom"/>
</dbReference>
<dbReference type="EMBL" id="JAZHOG010000002">
    <property type="protein sequence ID" value="MEJ8566606.1"/>
    <property type="molecule type" value="Genomic_DNA"/>
</dbReference>
<dbReference type="PROSITE" id="PS51766">
    <property type="entry name" value="DOCKERIN"/>
    <property type="match status" value="1"/>
</dbReference>
<dbReference type="AlphaFoldDB" id="A0AAW9RGD4"/>
<gene>
    <name evidence="2" type="ORF">V3330_03110</name>
</gene>
<dbReference type="RefSeq" id="WP_354693930.1">
    <property type="nucleotide sequence ID" value="NZ_JAZHOG010000002.1"/>
</dbReference>
<organism evidence="2 3">
    <name type="scientific">Elongatibacter sediminis</name>
    <dbReference type="NCBI Taxonomy" id="3119006"/>
    <lineage>
        <taxon>Bacteria</taxon>
        <taxon>Pseudomonadati</taxon>
        <taxon>Pseudomonadota</taxon>
        <taxon>Gammaproteobacteria</taxon>
        <taxon>Chromatiales</taxon>
        <taxon>Wenzhouxiangellaceae</taxon>
        <taxon>Elongatibacter</taxon>
    </lineage>
</organism>
<dbReference type="InterPro" id="IPR036439">
    <property type="entry name" value="Dockerin_dom_sf"/>
</dbReference>
<dbReference type="GO" id="GO:0000272">
    <property type="term" value="P:polysaccharide catabolic process"/>
    <property type="evidence" value="ECO:0007669"/>
    <property type="project" value="InterPro"/>
</dbReference>
<proteinExistence type="predicted"/>
<dbReference type="Pfam" id="PF00404">
    <property type="entry name" value="Dockerin_1"/>
    <property type="match status" value="1"/>
</dbReference>
<name>A0AAW9RGD4_9GAMM</name>
<dbReference type="Proteomes" id="UP001359886">
    <property type="component" value="Unassembled WGS sequence"/>
</dbReference>
<accession>A0AAW9RGD4</accession>
<comment type="caution">
    <text evidence="2">The sequence shown here is derived from an EMBL/GenBank/DDBJ whole genome shotgun (WGS) entry which is preliminary data.</text>
</comment>
<protein>
    <submittedName>
        <fullName evidence="2">Dockerin type I domain-containing protein</fullName>
    </submittedName>
</protein>
<evidence type="ECO:0000259" key="1">
    <source>
        <dbReference type="PROSITE" id="PS51766"/>
    </source>
</evidence>
<reference evidence="2 3" key="1">
    <citation type="submission" date="2024-02" db="EMBL/GenBank/DDBJ databases">
        <title>A novel Wenzhouxiangellaceae bacterium, isolated from coastal sediments.</title>
        <authorList>
            <person name="Du Z.-J."/>
            <person name="Ye Y.-Q."/>
            <person name="Zhang X.-Y."/>
        </authorList>
    </citation>
    <scope>NUCLEOTIDE SEQUENCE [LARGE SCALE GENOMIC DNA]</scope>
    <source>
        <strain evidence="2 3">CH-27</strain>
    </source>
</reference>
<keyword evidence="3" id="KW-1185">Reference proteome</keyword>